<dbReference type="PROSITE" id="PS00211">
    <property type="entry name" value="ABC_TRANSPORTER_1"/>
    <property type="match status" value="1"/>
</dbReference>
<dbReference type="PANTHER" id="PTHR42939">
    <property type="entry name" value="ABC TRANSPORTER ATP-BINDING PROTEIN ALBC-RELATED"/>
    <property type="match status" value="1"/>
</dbReference>
<dbReference type="GO" id="GO:0005524">
    <property type="term" value="F:ATP binding"/>
    <property type="evidence" value="ECO:0007669"/>
    <property type="project" value="UniProtKB-KW"/>
</dbReference>
<comment type="caution">
    <text evidence="5">The sequence shown here is derived from an EMBL/GenBank/DDBJ whole genome shotgun (WGS) entry which is preliminary data.</text>
</comment>
<feature type="domain" description="ABC transporter" evidence="4">
    <location>
        <begin position="5"/>
        <end position="230"/>
    </location>
</feature>
<dbReference type="RefSeq" id="WP_106063043.1">
    <property type="nucleotide sequence ID" value="NZ_PVXO01000027.1"/>
</dbReference>
<evidence type="ECO:0000256" key="1">
    <source>
        <dbReference type="ARBA" id="ARBA00022448"/>
    </source>
</evidence>
<dbReference type="Gene3D" id="3.40.50.300">
    <property type="entry name" value="P-loop containing nucleotide triphosphate hydrolases"/>
    <property type="match status" value="1"/>
</dbReference>
<dbReference type="GO" id="GO:0016887">
    <property type="term" value="F:ATP hydrolysis activity"/>
    <property type="evidence" value="ECO:0007669"/>
    <property type="project" value="InterPro"/>
</dbReference>
<proteinExistence type="predicted"/>
<dbReference type="SUPFAM" id="SSF52540">
    <property type="entry name" value="P-loop containing nucleoside triphosphate hydrolases"/>
    <property type="match status" value="1"/>
</dbReference>
<dbReference type="PROSITE" id="PS50893">
    <property type="entry name" value="ABC_TRANSPORTER_2"/>
    <property type="match status" value="1"/>
</dbReference>
<dbReference type="InterPro" id="IPR003593">
    <property type="entry name" value="AAA+_ATPase"/>
</dbReference>
<keyword evidence="1" id="KW-0813">Transport</keyword>
<dbReference type="InterPro" id="IPR051782">
    <property type="entry name" value="ABC_Transporter_VariousFunc"/>
</dbReference>
<dbReference type="InterPro" id="IPR027417">
    <property type="entry name" value="P-loop_NTPase"/>
</dbReference>
<dbReference type="Proteomes" id="UP000239706">
    <property type="component" value="Unassembled WGS sequence"/>
</dbReference>
<dbReference type="InterPro" id="IPR017871">
    <property type="entry name" value="ABC_transporter-like_CS"/>
</dbReference>
<organism evidence="5 6">
    <name type="scientific">Clostridium liquoris</name>
    <dbReference type="NCBI Taxonomy" id="1289519"/>
    <lineage>
        <taxon>Bacteria</taxon>
        <taxon>Bacillati</taxon>
        <taxon>Bacillota</taxon>
        <taxon>Clostridia</taxon>
        <taxon>Eubacteriales</taxon>
        <taxon>Clostridiaceae</taxon>
        <taxon>Clostridium</taxon>
    </lineage>
</organism>
<dbReference type="PANTHER" id="PTHR42939:SF1">
    <property type="entry name" value="ABC TRANSPORTER ATP-BINDING PROTEIN ALBC-RELATED"/>
    <property type="match status" value="1"/>
</dbReference>
<evidence type="ECO:0000256" key="2">
    <source>
        <dbReference type="ARBA" id="ARBA00022741"/>
    </source>
</evidence>
<dbReference type="SMART" id="SM00382">
    <property type="entry name" value="AAA"/>
    <property type="match status" value="1"/>
</dbReference>
<evidence type="ECO:0000313" key="6">
    <source>
        <dbReference type="Proteomes" id="UP000239706"/>
    </source>
</evidence>
<dbReference type="CDD" id="cd03230">
    <property type="entry name" value="ABC_DR_subfamily_A"/>
    <property type="match status" value="1"/>
</dbReference>
<evidence type="ECO:0000313" key="5">
    <source>
        <dbReference type="EMBL" id="PRR79416.1"/>
    </source>
</evidence>
<dbReference type="Pfam" id="PF00005">
    <property type="entry name" value="ABC_tran"/>
    <property type="match status" value="1"/>
</dbReference>
<dbReference type="AlphaFoldDB" id="A0A2T0B6A7"/>
<sequence length="289" mass="33277">MDLAVSIKELNKVFNNKKVLNDLSLDIEHNKIYGLAGRNGAGKTTLLKIIACYYIKTSGTVEVFGEEPFENEKILSQICFVGDGNNFMPNMNSKEIFHIAKIFYPNWDEDFKEQLIEKFNLDVSKNYGDLSKGMKSMVNIIIGLASRAPLTMFDEPYSGLDPVGREIFYRALLEDYDRYPRCIIFSTHYLEEVSRLFESIIIIHKGRLLLCDDVDALKEKAFYIRGQKEKLEGIEEKFNVLNKKSHGEIGTLEVFQHLSEEDKEILEEMGFQIETMPIQKLFVSLTIKD</sequence>
<dbReference type="EMBL" id="PVXO01000027">
    <property type="protein sequence ID" value="PRR79416.1"/>
    <property type="molecule type" value="Genomic_DNA"/>
</dbReference>
<reference evidence="5 6" key="1">
    <citation type="submission" date="2018-03" db="EMBL/GenBank/DDBJ databases">
        <title>Genome sequence of Clostridium liquoris DSM 100320.</title>
        <authorList>
            <person name="Poehlein A."/>
            <person name="Daniel R."/>
        </authorList>
    </citation>
    <scope>NUCLEOTIDE SEQUENCE [LARGE SCALE GENOMIC DNA]</scope>
    <source>
        <strain evidence="5 6">DSM 100320</strain>
    </source>
</reference>
<keyword evidence="2" id="KW-0547">Nucleotide-binding</keyword>
<keyword evidence="6" id="KW-1185">Reference proteome</keyword>
<dbReference type="InterPro" id="IPR003439">
    <property type="entry name" value="ABC_transporter-like_ATP-bd"/>
</dbReference>
<name>A0A2T0B6A7_9CLOT</name>
<gene>
    <name evidence="5" type="primary">ytrB</name>
    <name evidence="5" type="ORF">CLLI_08960</name>
</gene>
<evidence type="ECO:0000256" key="3">
    <source>
        <dbReference type="ARBA" id="ARBA00022840"/>
    </source>
</evidence>
<evidence type="ECO:0000259" key="4">
    <source>
        <dbReference type="PROSITE" id="PS50893"/>
    </source>
</evidence>
<protein>
    <submittedName>
        <fullName evidence="5">ABC transporter ATP-binding protein YtrB</fullName>
    </submittedName>
</protein>
<dbReference type="OrthoDB" id="9804819at2"/>
<keyword evidence="3 5" id="KW-0067">ATP-binding</keyword>
<accession>A0A2T0B6A7</accession>